<dbReference type="OMA" id="FFFDKVY"/>
<dbReference type="GO" id="GO:0007018">
    <property type="term" value="P:microtubule-based movement"/>
    <property type="evidence" value="ECO:0007669"/>
    <property type="project" value="InterPro"/>
</dbReference>
<dbReference type="Gene3D" id="3.40.850.10">
    <property type="entry name" value="Kinesin motor domain"/>
    <property type="match status" value="1"/>
</dbReference>
<evidence type="ECO:0000256" key="1">
    <source>
        <dbReference type="ARBA" id="ARBA00004229"/>
    </source>
</evidence>
<evidence type="ECO:0000256" key="4">
    <source>
        <dbReference type="PROSITE-ProRule" id="PRU00283"/>
    </source>
</evidence>
<dbReference type="AlphaFoldDB" id="L1IDS5"/>
<dbReference type="PANTHER" id="PTHR47972:SF28">
    <property type="entry name" value="KINESIN-LIKE PROTEIN KLP-3"/>
    <property type="match status" value="1"/>
</dbReference>
<reference evidence="7 9" key="1">
    <citation type="journal article" date="2012" name="Nature">
        <title>Algal genomes reveal evolutionary mosaicism and the fate of nucleomorphs.</title>
        <authorList>
            <consortium name="DOE Joint Genome Institute"/>
            <person name="Curtis B.A."/>
            <person name="Tanifuji G."/>
            <person name="Burki F."/>
            <person name="Gruber A."/>
            <person name="Irimia M."/>
            <person name="Maruyama S."/>
            <person name="Arias M.C."/>
            <person name="Ball S.G."/>
            <person name="Gile G.H."/>
            <person name="Hirakawa Y."/>
            <person name="Hopkins J.F."/>
            <person name="Kuo A."/>
            <person name="Rensing S.A."/>
            <person name="Schmutz J."/>
            <person name="Symeonidi A."/>
            <person name="Elias M."/>
            <person name="Eveleigh R.J."/>
            <person name="Herman E.K."/>
            <person name="Klute M.J."/>
            <person name="Nakayama T."/>
            <person name="Obornik M."/>
            <person name="Reyes-Prieto A."/>
            <person name="Armbrust E.V."/>
            <person name="Aves S.J."/>
            <person name="Beiko R.G."/>
            <person name="Coutinho P."/>
            <person name="Dacks J.B."/>
            <person name="Durnford D.G."/>
            <person name="Fast N.M."/>
            <person name="Green B.R."/>
            <person name="Grisdale C.J."/>
            <person name="Hempel F."/>
            <person name="Henrissat B."/>
            <person name="Hoppner M.P."/>
            <person name="Ishida K."/>
            <person name="Kim E."/>
            <person name="Koreny L."/>
            <person name="Kroth P.G."/>
            <person name="Liu Y."/>
            <person name="Malik S.B."/>
            <person name="Maier U.G."/>
            <person name="McRose D."/>
            <person name="Mock T."/>
            <person name="Neilson J.A."/>
            <person name="Onodera N.T."/>
            <person name="Poole A.M."/>
            <person name="Pritham E.J."/>
            <person name="Richards T.A."/>
            <person name="Rocap G."/>
            <person name="Roy S.W."/>
            <person name="Sarai C."/>
            <person name="Schaack S."/>
            <person name="Shirato S."/>
            <person name="Slamovits C.H."/>
            <person name="Spencer D.F."/>
            <person name="Suzuki S."/>
            <person name="Worden A.Z."/>
            <person name="Zauner S."/>
            <person name="Barry K."/>
            <person name="Bell C."/>
            <person name="Bharti A.K."/>
            <person name="Crow J.A."/>
            <person name="Grimwood J."/>
            <person name="Kramer R."/>
            <person name="Lindquist E."/>
            <person name="Lucas S."/>
            <person name="Salamov A."/>
            <person name="McFadden G.I."/>
            <person name="Lane C.E."/>
            <person name="Keeling P.J."/>
            <person name="Gray M.W."/>
            <person name="Grigoriev I.V."/>
            <person name="Archibald J.M."/>
        </authorList>
    </citation>
    <scope>NUCLEOTIDE SEQUENCE</scope>
    <source>
        <strain evidence="7 9">CCMP2712</strain>
    </source>
</reference>
<reference evidence="9" key="2">
    <citation type="submission" date="2012-11" db="EMBL/GenBank/DDBJ databases">
        <authorList>
            <person name="Kuo A."/>
            <person name="Curtis B.A."/>
            <person name="Tanifuji G."/>
            <person name="Burki F."/>
            <person name="Gruber A."/>
            <person name="Irimia M."/>
            <person name="Maruyama S."/>
            <person name="Arias M.C."/>
            <person name="Ball S.G."/>
            <person name="Gile G.H."/>
            <person name="Hirakawa Y."/>
            <person name="Hopkins J.F."/>
            <person name="Rensing S.A."/>
            <person name="Schmutz J."/>
            <person name="Symeonidi A."/>
            <person name="Elias M."/>
            <person name="Eveleigh R.J."/>
            <person name="Herman E.K."/>
            <person name="Klute M.J."/>
            <person name="Nakayama T."/>
            <person name="Obornik M."/>
            <person name="Reyes-Prieto A."/>
            <person name="Armbrust E.V."/>
            <person name="Aves S.J."/>
            <person name="Beiko R.G."/>
            <person name="Coutinho P."/>
            <person name="Dacks J.B."/>
            <person name="Durnford D.G."/>
            <person name="Fast N.M."/>
            <person name="Green B.R."/>
            <person name="Grisdale C."/>
            <person name="Hempe F."/>
            <person name="Henrissat B."/>
            <person name="Hoppner M.P."/>
            <person name="Ishida K.-I."/>
            <person name="Kim E."/>
            <person name="Koreny L."/>
            <person name="Kroth P.G."/>
            <person name="Liu Y."/>
            <person name="Malik S.-B."/>
            <person name="Maier U.G."/>
            <person name="McRose D."/>
            <person name="Mock T."/>
            <person name="Neilson J.A."/>
            <person name="Onodera N.T."/>
            <person name="Poole A.M."/>
            <person name="Pritham E.J."/>
            <person name="Richards T.A."/>
            <person name="Rocap G."/>
            <person name="Roy S.W."/>
            <person name="Sarai C."/>
            <person name="Schaack S."/>
            <person name="Shirato S."/>
            <person name="Slamovits C.H."/>
            <person name="Spencer D.F."/>
            <person name="Suzuki S."/>
            <person name="Worden A.Z."/>
            <person name="Zauner S."/>
            <person name="Barry K."/>
            <person name="Bell C."/>
            <person name="Bharti A.K."/>
            <person name="Crow J.A."/>
            <person name="Grimwood J."/>
            <person name="Kramer R."/>
            <person name="Lindquist E."/>
            <person name="Lucas S."/>
            <person name="Salamov A."/>
            <person name="McFadden G.I."/>
            <person name="Lane C.E."/>
            <person name="Keeling P.J."/>
            <person name="Gray M.W."/>
            <person name="Grigoriev I.V."/>
            <person name="Archibald J.M."/>
        </authorList>
    </citation>
    <scope>NUCLEOTIDE SEQUENCE</scope>
    <source>
        <strain evidence="9">CCMP2712</strain>
    </source>
</reference>
<feature type="binding site" evidence="4">
    <location>
        <begin position="98"/>
        <end position="105"/>
    </location>
    <ligand>
        <name>ATP</name>
        <dbReference type="ChEBI" id="CHEBI:30616"/>
    </ligand>
</feature>
<reference evidence="8" key="3">
    <citation type="submission" date="2015-06" db="UniProtKB">
        <authorList>
            <consortium name="EnsemblProtists"/>
        </authorList>
    </citation>
    <scope>IDENTIFICATION</scope>
</reference>
<dbReference type="PROSITE" id="PS50067">
    <property type="entry name" value="KINESIN_MOTOR_2"/>
    <property type="match status" value="1"/>
</dbReference>
<comment type="subcellular location">
    <subcellularLocation>
        <location evidence="1">Plastid</location>
        <location evidence="1">Chloroplast</location>
    </subcellularLocation>
</comment>
<dbReference type="PaxDb" id="55529-EKX34373"/>
<proteinExistence type="inferred from homology"/>
<comment type="similarity">
    <text evidence="4 5">Belongs to the TRAFAC class myosin-kinesin ATPase superfamily. Kinesin family.</text>
</comment>
<dbReference type="PRINTS" id="PR00380">
    <property type="entry name" value="KINESINHEAVY"/>
</dbReference>
<protein>
    <recommendedName>
        <fullName evidence="5">Kinesin-like protein</fullName>
    </recommendedName>
</protein>
<keyword evidence="4 5" id="KW-0505">Motor protein</keyword>
<name>L1IDS5_GUITC</name>
<evidence type="ECO:0000313" key="8">
    <source>
        <dbReference type="EnsemblProtists" id="EKX34373"/>
    </source>
</evidence>
<dbReference type="PROSITE" id="PS00411">
    <property type="entry name" value="KINESIN_MOTOR_1"/>
    <property type="match status" value="1"/>
</dbReference>
<evidence type="ECO:0000256" key="5">
    <source>
        <dbReference type="RuleBase" id="RU000394"/>
    </source>
</evidence>
<keyword evidence="9" id="KW-1185">Reference proteome</keyword>
<dbReference type="Proteomes" id="UP000011087">
    <property type="component" value="Unassembled WGS sequence"/>
</dbReference>
<sequence length="347" mass="38093">MPQVQELKGNIRVFCRVRPVAFSSSTPPSSLTPSTPSSCSLLTGAQISESEKQSGKKNAIHFDKIFSSDSSQEEVFEETAPLVVSVMDGYNICIFAYGQTGSGKTHTMEGRSEARGVNYRALDMLFRLALERRTTMKYEFKVSLMEIYNEQLKDLLELHDSKGEMKRLDVKPDPSSSSTSSTYVPDLKLVTVQDLEDVQRVIALGMKNRSTSSTQMNEQSSRSHCVFSVYVTCHDLLKGGNFFGKMHLIDLAGSERLSRTGATGERLTEAKNINKSLSALGNCVSALVAKSKHIPFRDSKLTHLLQDSLAGDAKVLMFVCSSPCDSDAPETSCSLQFATRARGVELG</sequence>
<dbReference type="PANTHER" id="PTHR47972">
    <property type="entry name" value="KINESIN-LIKE PROTEIN KLP-3"/>
    <property type="match status" value="1"/>
</dbReference>
<gene>
    <name evidence="7" type="ORF">GUITHDRAFT_80594</name>
</gene>
<keyword evidence="5" id="KW-0493">Microtubule</keyword>
<dbReference type="GO" id="GO:0005874">
    <property type="term" value="C:microtubule"/>
    <property type="evidence" value="ECO:0007669"/>
    <property type="project" value="UniProtKB-KW"/>
</dbReference>
<dbReference type="GO" id="GO:0009507">
    <property type="term" value="C:chloroplast"/>
    <property type="evidence" value="ECO:0007669"/>
    <property type="project" value="UniProtKB-SubCell"/>
</dbReference>
<evidence type="ECO:0000259" key="6">
    <source>
        <dbReference type="PROSITE" id="PS50067"/>
    </source>
</evidence>
<dbReference type="HOGENOM" id="CLU_001485_2_2_1"/>
<evidence type="ECO:0000256" key="2">
    <source>
        <dbReference type="ARBA" id="ARBA00022741"/>
    </source>
</evidence>
<dbReference type="SMART" id="SM00129">
    <property type="entry name" value="KISc"/>
    <property type="match status" value="1"/>
</dbReference>
<dbReference type="GeneID" id="17291102"/>
<dbReference type="InterPro" id="IPR036961">
    <property type="entry name" value="Kinesin_motor_dom_sf"/>
</dbReference>
<feature type="non-terminal residue" evidence="7">
    <location>
        <position position="1"/>
    </location>
</feature>
<dbReference type="InterPro" id="IPR001752">
    <property type="entry name" value="Kinesin_motor_dom"/>
</dbReference>
<keyword evidence="2 4" id="KW-0547">Nucleotide-binding</keyword>
<dbReference type="KEGG" id="gtt:GUITHDRAFT_80594"/>
<dbReference type="GO" id="GO:0008017">
    <property type="term" value="F:microtubule binding"/>
    <property type="evidence" value="ECO:0007669"/>
    <property type="project" value="InterPro"/>
</dbReference>
<dbReference type="RefSeq" id="XP_005821353.1">
    <property type="nucleotide sequence ID" value="XM_005821296.1"/>
</dbReference>
<keyword evidence="3 4" id="KW-0067">ATP-binding</keyword>
<dbReference type="STRING" id="905079.L1IDS5"/>
<evidence type="ECO:0000256" key="3">
    <source>
        <dbReference type="ARBA" id="ARBA00022840"/>
    </source>
</evidence>
<dbReference type="EnsemblProtists" id="EKX34373">
    <property type="protein sequence ID" value="EKX34373"/>
    <property type="gene ID" value="GUITHDRAFT_80594"/>
</dbReference>
<dbReference type="GO" id="GO:0003777">
    <property type="term" value="F:microtubule motor activity"/>
    <property type="evidence" value="ECO:0007669"/>
    <property type="project" value="InterPro"/>
</dbReference>
<organism evidence="7">
    <name type="scientific">Guillardia theta (strain CCMP2712)</name>
    <name type="common">Cryptophyte</name>
    <dbReference type="NCBI Taxonomy" id="905079"/>
    <lineage>
        <taxon>Eukaryota</taxon>
        <taxon>Cryptophyceae</taxon>
        <taxon>Pyrenomonadales</taxon>
        <taxon>Geminigeraceae</taxon>
        <taxon>Guillardia</taxon>
    </lineage>
</organism>
<dbReference type="InterPro" id="IPR027640">
    <property type="entry name" value="Kinesin-like_fam"/>
</dbReference>
<accession>L1IDS5</accession>
<dbReference type="SUPFAM" id="SSF52540">
    <property type="entry name" value="P-loop containing nucleoside triphosphate hydrolases"/>
    <property type="match status" value="1"/>
</dbReference>
<dbReference type="Pfam" id="PF00225">
    <property type="entry name" value="Kinesin"/>
    <property type="match status" value="1"/>
</dbReference>
<evidence type="ECO:0000313" key="9">
    <source>
        <dbReference type="Proteomes" id="UP000011087"/>
    </source>
</evidence>
<dbReference type="EMBL" id="JH993111">
    <property type="protein sequence ID" value="EKX34373.1"/>
    <property type="molecule type" value="Genomic_DNA"/>
</dbReference>
<evidence type="ECO:0000313" key="7">
    <source>
        <dbReference type="EMBL" id="EKX34373.1"/>
    </source>
</evidence>
<feature type="domain" description="Kinesin motor" evidence="6">
    <location>
        <begin position="10"/>
        <end position="344"/>
    </location>
</feature>
<dbReference type="InterPro" id="IPR027417">
    <property type="entry name" value="P-loop_NTPase"/>
</dbReference>
<dbReference type="GO" id="GO:0005524">
    <property type="term" value="F:ATP binding"/>
    <property type="evidence" value="ECO:0007669"/>
    <property type="project" value="UniProtKB-UniRule"/>
</dbReference>
<dbReference type="InterPro" id="IPR019821">
    <property type="entry name" value="Kinesin_motor_CS"/>
</dbReference>
<dbReference type="eggNOG" id="KOG0239">
    <property type="taxonomic scope" value="Eukaryota"/>
</dbReference>
<dbReference type="OrthoDB" id="3176171at2759"/>